<dbReference type="AlphaFoldDB" id="A0AAE0IMJ5"/>
<accession>A0AAE0IMJ5</accession>
<gene>
    <name evidence="1" type="ORF">B0T19DRAFT_420849</name>
</gene>
<sequence length="60" mass="6655">MARGNINPRTVVAPMAAFTMACVLFAYTRSSIQAAKVNAKINREAQQKRAAEQNRESTDR</sequence>
<dbReference type="EMBL" id="JAUEPO010000003">
    <property type="protein sequence ID" value="KAK3327126.1"/>
    <property type="molecule type" value="Genomic_DNA"/>
</dbReference>
<dbReference type="PROSITE" id="PS51257">
    <property type="entry name" value="PROKAR_LIPOPROTEIN"/>
    <property type="match status" value="1"/>
</dbReference>
<keyword evidence="2" id="KW-1185">Reference proteome</keyword>
<organism evidence="1 2">
    <name type="scientific">Cercophora scortea</name>
    <dbReference type="NCBI Taxonomy" id="314031"/>
    <lineage>
        <taxon>Eukaryota</taxon>
        <taxon>Fungi</taxon>
        <taxon>Dikarya</taxon>
        <taxon>Ascomycota</taxon>
        <taxon>Pezizomycotina</taxon>
        <taxon>Sordariomycetes</taxon>
        <taxon>Sordariomycetidae</taxon>
        <taxon>Sordariales</taxon>
        <taxon>Lasiosphaeriaceae</taxon>
        <taxon>Cercophora</taxon>
    </lineage>
</organism>
<evidence type="ECO:0000313" key="1">
    <source>
        <dbReference type="EMBL" id="KAK3327126.1"/>
    </source>
</evidence>
<reference evidence="1" key="2">
    <citation type="submission" date="2023-06" db="EMBL/GenBank/DDBJ databases">
        <authorList>
            <consortium name="Lawrence Berkeley National Laboratory"/>
            <person name="Haridas S."/>
            <person name="Hensen N."/>
            <person name="Bonometti L."/>
            <person name="Westerberg I."/>
            <person name="Brannstrom I.O."/>
            <person name="Guillou S."/>
            <person name="Cros-Aarteil S."/>
            <person name="Calhoun S."/>
            <person name="Kuo A."/>
            <person name="Mondo S."/>
            <person name="Pangilinan J."/>
            <person name="Riley R."/>
            <person name="Labutti K."/>
            <person name="Andreopoulos B."/>
            <person name="Lipzen A."/>
            <person name="Chen C."/>
            <person name="Yanf M."/>
            <person name="Daum C."/>
            <person name="Ng V."/>
            <person name="Clum A."/>
            <person name="Steindorff A."/>
            <person name="Ohm R."/>
            <person name="Martin F."/>
            <person name="Silar P."/>
            <person name="Natvig D."/>
            <person name="Lalanne C."/>
            <person name="Gautier V."/>
            <person name="Ament-Velasquez S.L."/>
            <person name="Kruys A."/>
            <person name="Hutchinson M.I."/>
            <person name="Powell A.J."/>
            <person name="Barry K."/>
            <person name="Miller A.N."/>
            <person name="Grigoriev I.V."/>
            <person name="Debuchy R."/>
            <person name="Gladieux P."/>
            <person name="Thoren M.H."/>
            <person name="Johannesson H."/>
        </authorList>
    </citation>
    <scope>NUCLEOTIDE SEQUENCE</scope>
    <source>
        <strain evidence="1">SMH4131-1</strain>
    </source>
</reference>
<protein>
    <submittedName>
        <fullName evidence="1">Uncharacterized protein</fullName>
    </submittedName>
</protein>
<name>A0AAE0IMJ5_9PEZI</name>
<evidence type="ECO:0000313" key="2">
    <source>
        <dbReference type="Proteomes" id="UP001286456"/>
    </source>
</evidence>
<dbReference type="Proteomes" id="UP001286456">
    <property type="component" value="Unassembled WGS sequence"/>
</dbReference>
<reference evidence="1" key="1">
    <citation type="journal article" date="2023" name="Mol. Phylogenet. Evol.">
        <title>Genome-scale phylogeny and comparative genomics of the fungal order Sordariales.</title>
        <authorList>
            <person name="Hensen N."/>
            <person name="Bonometti L."/>
            <person name="Westerberg I."/>
            <person name="Brannstrom I.O."/>
            <person name="Guillou S."/>
            <person name="Cros-Aarteil S."/>
            <person name="Calhoun S."/>
            <person name="Haridas S."/>
            <person name="Kuo A."/>
            <person name="Mondo S."/>
            <person name="Pangilinan J."/>
            <person name="Riley R."/>
            <person name="LaButti K."/>
            <person name="Andreopoulos B."/>
            <person name="Lipzen A."/>
            <person name="Chen C."/>
            <person name="Yan M."/>
            <person name="Daum C."/>
            <person name="Ng V."/>
            <person name="Clum A."/>
            <person name="Steindorff A."/>
            <person name="Ohm R.A."/>
            <person name="Martin F."/>
            <person name="Silar P."/>
            <person name="Natvig D.O."/>
            <person name="Lalanne C."/>
            <person name="Gautier V."/>
            <person name="Ament-Velasquez S.L."/>
            <person name="Kruys A."/>
            <person name="Hutchinson M.I."/>
            <person name="Powell A.J."/>
            <person name="Barry K."/>
            <person name="Miller A.N."/>
            <person name="Grigoriev I.V."/>
            <person name="Debuchy R."/>
            <person name="Gladieux P."/>
            <person name="Hiltunen Thoren M."/>
            <person name="Johannesson H."/>
        </authorList>
    </citation>
    <scope>NUCLEOTIDE SEQUENCE</scope>
    <source>
        <strain evidence="1">SMH4131-1</strain>
    </source>
</reference>
<comment type="caution">
    <text evidence="1">The sequence shown here is derived from an EMBL/GenBank/DDBJ whole genome shotgun (WGS) entry which is preliminary data.</text>
</comment>
<proteinExistence type="predicted"/>